<feature type="compositionally biased region" description="Basic and acidic residues" evidence="1">
    <location>
        <begin position="12"/>
        <end position="21"/>
    </location>
</feature>
<protein>
    <submittedName>
        <fullName evidence="3">Ribosomal-protein-alanine N-acetyltransferase</fullName>
    </submittedName>
</protein>
<evidence type="ECO:0000313" key="4">
    <source>
        <dbReference type="Proteomes" id="UP000199118"/>
    </source>
</evidence>
<keyword evidence="3" id="KW-0808">Transferase</keyword>
<dbReference type="SUPFAM" id="SSF55729">
    <property type="entry name" value="Acyl-CoA N-acyltransferases (Nat)"/>
    <property type="match status" value="1"/>
</dbReference>
<feature type="domain" description="N-acetyltransferase" evidence="2">
    <location>
        <begin position="23"/>
        <end position="170"/>
    </location>
</feature>
<evidence type="ECO:0000256" key="1">
    <source>
        <dbReference type="SAM" id="MobiDB-lite"/>
    </source>
</evidence>
<dbReference type="GO" id="GO:0016747">
    <property type="term" value="F:acyltransferase activity, transferring groups other than amino-acyl groups"/>
    <property type="evidence" value="ECO:0007669"/>
    <property type="project" value="InterPro"/>
</dbReference>
<dbReference type="PROSITE" id="PS51186">
    <property type="entry name" value="GNAT"/>
    <property type="match status" value="1"/>
</dbReference>
<reference evidence="3 4" key="1">
    <citation type="submission" date="2016-10" db="EMBL/GenBank/DDBJ databases">
        <authorList>
            <person name="de Groot N.N."/>
        </authorList>
    </citation>
    <scope>NUCLEOTIDE SEQUENCE [LARGE SCALE GENOMIC DNA]</scope>
    <source>
        <strain evidence="3 4">DSM 17890</strain>
    </source>
</reference>
<feature type="region of interest" description="Disordered" evidence="1">
    <location>
        <begin position="1"/>
        <end position="25"/>
    </location>
</feature>
<name>A0A1H2WJI3_9RHOB</name>
<keyword evidence="4" id="KW-1185">Reference proteome</keyword>
<sequence>MSRVPAGVLAGDARDPARRDPPMGPDEAAAAAVLHALAFAGPEAIRPWTAADFAGFCESPGAFRILAPEKGRLDALMLGRVIGPEAELVTLATRPLSRRRGFARALLARFAIRAVALGAETAFLEVAEPNAGARALYAAAGWAEVGFRRNCYRLSGGGRANAVVMSCDLGAVPAENAGDRQTDWV</sequence>
<dbReference type="EMBL" id="FNMZ01000002">
    <property type="protein sequence ID" value="SDW80800.1"/>
    <property type="molecule type" value="Genomic_DNA"/>
</dbReference>
<dbReference type="AlphaFoldDB" id="A0A1H2WJI3"/>
<organism evidence="3 4">
    <name type="scientific">Albimonas donghaensis</name>
    <dbReference type="NCBI Taxonomy" id="356660"/>
    <lineage>
        <taxon>Bacteria</taxon>
        <taxon>Pseudomonadati</taxon>
        <taxon>Pseudomonadota</taxon>
        <taxon>Alphaproteobacteria</taxon>
        <taxon>Rhodobacterales</taxon>
        <taxon>Paracoccaceae</taxon>
        <taxon>Albimonas</taxon>
    </lineage>
</organism>
<dbReference type="Gene3D" id="3.40.630.30">
    <property type="match status" value="1"/>
</dbReference>
<dbReference type="CDD" id="cd04301">
    <property type="entry name" value="NAT_SF"/>
    <property type="match status" value="1"/>
</dbReference>
<dbReference type="Proteomes" id="UP000199118">
    <property type="component" value="Unassembled WGS sequence"/>
</dbReference>
<evidence type="ECO:0000313" key="3">
    <source>
        <dbReference type="EMBL" id="SDW80800.1"/>
    </source>
</evidence>
<accession>A0A1H2WJI3</accession>
<proteinExistence type="predicted"/>
<dbReference type="InterPro" id="IPR016181">
    <property type="entry name" value="Acyl_CoA_acyltransferase"/>
</dbReference>
<evidence type="ECO:0000259" key="2">
    <source>
        <dbReference type="PROSITE" id="PS51186"/>
    </source>
</evidence>
<dbReference type="InterPro" id="IPR000182">
    <property type="entry name" value="GNAT_dom"/>
</dbReference>
<dbReference type="Pfam" id="PF00583">
    <property type="entry name" value="Acetyltransf_1"/>
    <property type="match status" value="1"/>
</dbReference>
<dbReference type="RefSeq" id="WP_245710451.1">
    <property type="nucleotide sequence ID" value="NZ_FNMZ01000002.1"/>
</dbReference>
<gene>
    <name evidence="3" type="ORF">SAMN05444336_102404</name>
</gene>
<dbReference type="STRING" id="356660.SAMN05444336_102404"/>